<keyword evidence="2" id="KW-1185">Reference proteome</keyword>
<organism evidence="1 2">
    <name type="scientific">Camellia sinensis</name>
    <name type="common">Tea plant</name>
    <name type="synonym">Thea sinensis</name>
    <dbReference type="NCBI Taxonomy" id="4442"/>
    <lineage>
        <taxon>Eukaryota</taxon>
        <taxon>Viridiplantae</taxon>
        <taxon>Streptophyta</taxon>
        <taxon>Embryophyta</taxon>
        <taxon>Tracheophyta</taxon>
        <taxon>Spermatophyta</taxon>
        <taxon>Magnoliopsida</taxon>
        <taxon>eudicotyledons</taxon>
        <taxon>Gunneridae</taxon>
        <taxon>Pentapetalae</taxon>
        <taxon>asterids</taxon>
        <taxon>Ericales</taxon>
        <taxon>Theaceae</taxon>
        <taxon>Camellia</taxon>
    </lineage>
</organism>
<accession>A0A7J7G4F9</accession>
<dbReference type="EMBL" id="JACBKZ010000013">
    <property type="protein sequence ID" value="KAF5935622.1"/>
    <property type="molecule type" value="Genomic_DNA"/>
</dbReference>
<comment type="caution">
    <text evidence="1">The sequence shown here is derived from an EMBL/GenBank/DDBJ whole genome shotgun (WGS) entry which is preliminary data.</text>
</comment>
<proteinExistence type="predicted"/>
<reference evidence="2" key="1">
    <citation type="journal article" date="2020" name="Nat. Commun.">
        <title>Genome assembly of wild tea tree DASZ reveals pedigree and selection history of tea varieties.</title>
        <authorList>
            <person name="Zhang W."/>
            <person name="Zhang Y."/>
            <person name="Qiu H."/>
            <person name="Guo Y."/>
            <person name="Wan H."/>
            <person name="Zhang X."/>
            <person name="Scossa F."/>
            <person name="Alseekh S."/>
            <person name="Zhang Q."/>
            <person name="Wang P."/>
            <person name="Xu L."/>
            <person name="Schmidt M.H."/>
            <person name="Jia X."/>
            <person name="Li D."/>
            <person name="Zhu A."/>
            <person name="Guo F."/>
            <person name="Chen W."/>
            <person name="Ni D."/>
            <person name="Usadel B."/>
            <person name="Fernie A.R."/>
            <person name="Wen W."/>
        </authorList>
    </citation>
    <scope>NUCLEOTIDE SEQUENCE [LARGE SCALE GENOMIC DNA]</scope>
    <source>
        <strain evidence="2">cv. G240</strain>
    </source>
</reference>
<evidence type="ECO:0000313" key="2">
    <source>
        <dbReference type="Proteomes" id="UP000593564"/>
    </source>
</evidence>
<protein>
    <submittedName>
        <fullName evidence="1">Uncharacterized protein</fullName>
    </submittedName>
</protein>
<sequence>MPNHIVIRNEHLFTIYCAARSPYFFRCYLMAGSLLGDVDAMTMENATRY</sequence>
<name>A0A7J7G4F9_CAMSI</name>
<dbReference type="AlphaFoldDB" id="A0A7J7G4F9"/>
<dbReference type="Proteomes" id="UP000593564">
    <property type="component" value="Unassembled WGS sequence"/>
</dbReference>
<reference evidence="1 2" key="2">
    <citation type="submission" date="2020-07" db="EMBL/GenBank/DDBJ databases">
        <title>Genome assembly of wild tea tree DASZ reveals pedigree and selection history of tea varieties.</title>
        <authorList>
            <person name="Zhang W."/>
        </authorList>
    </citation>
    <scope>NUCLEOTIDE SEQUENCE [LARGE SCALE GENOMIC DNA]</scope>
    <source>
        <strain evidence="2">cv. G240</strain>
        <tissue evidence="1">Leaf</tissue>
    </source>
</reference>
<gene>
    <name evidence="1" type="ORF">HYC85_026751</name>
</gene>
<evidence type="ECO:0000313" key="1">
    <source>
        <dbReference type="EMBL" id="KAF5935622.1"/>
    </source>
</evidence>